<accession>A0A6J4P8D3</accession>
<keyword evidence="2" id="KW-0456">Lyase</keyword>
<evidence type="ECO:0000256" key="2">
    <source>
        <dbReference type="ARBA" id="ARBA00023239"/>
    </source>
</evidence>
<evidence type="ECO:0000256" key="3">
    <source>
        <dbReference type="ARBA" id="ARBA00044877"/>
    </source>
</evidence>
<dbReference type="InterPro" id="IPR049054">
    <property type="entry name" value="CN_hydtase_beta-like_N"/>
</dbReference>
<organism evidence="6">
    <name type="scientific">uncultured Rubrobacteraceae bacterium</name>
    <dbReference type="NCBI Taxonomy" id="349277"/>
    <lineage>
        <taxon>Bacteria</taxon>
        <taxon>Bacillati</taxon>
        <taxon>Actinomycetota</taxon>
        <taxon>Rubrobacteria</taxon>
        <taxon>Rubrobacterales</taxon>
        <taxon>Rubrobacteraceae</taxon>
        <taxon>environmental samples</taxon>
    </lineage>
</organism>
<evidence type="ECO:0000259" key="5">
    <source>
        <dbReference type="Pfam" id="PF21006"/>
    </source>
</evidence>
<dbReference type="Gene3D" id="2.30.30.50">
    <property type="match status" value="1"/>
</dbReference>
<comment type="catalytic activity">
    <reaction evidence="3">
        <text>an aliphatic primary amide = an aliphatic nitrile + H2O</text>
        <dbReference type="Rhea" id="RHEA:12673"/>
        <dbReference type="ChEBI" id="CHEBI:15377"/>
        <dbReference type="ChEBI" id="CHEBI:65285"/>
        <dbReference type="ChEBI" id="CHEBI:80291"/>
        <dbReference type="EC" id="4.2.1.84"/>
    </reaction>
</comment>
<name>A0A6J4P8D3_9ACTN</name>
<dbReference type="InterPro" id="IPR024690">
    <property type="entry name" value="CN_hydtase_beta_dom_C"/>
</dbReference>
<feature type="domain" description="Nitrile hydratase beta subunit-like N-terminal" evidence="5">
    <location>
        <begin position="3"/>
        <end position="63"/>
    </location>
</feature>
<dbReference type="SUPFAM" id="SSF50090">
    <property type="entry name" value="Electron transport accessory proteins"/>
    <property type="match status" value="1"/>
</dbReference>
<evidence type="ECO:0000259" key="4">
    <source>
        <dbReference type="Pfam" id="PF02211"/>
    </source>
</evidence>
<gene>
    <name evidence="6" type="ORF">AVDCRST_MAG55-840</name>
</gene>
<evidence type="ECO:0000256" key="1">
    <source>
        <dbReference type="ARBA" id="ARBA00013079"/>
    </source>
</evidence>
<sequence length="164" mass="18155">MAPGKRGFYTSDQHRHDIEPLPNHRDLACYERWASATERLLVEKGILSTVEIAEGAARRPPPPLGQRLTARFAPGDTVRVRPGAKPGHVRTPGHLKGKTGEVERVLGASPNPEDLAYALSGEPELVPYKIGFPQGALWLYYEGPAEDRLYADVYEHWLKPGGPR</sequence>
<reference evidence="6" key="1">
    <citation type="submission" date="2020-02" db="EMBL/GenBank/DDBJ databases">
        <authorList>
            <person name="Meier V. D."/>
        </authorList>
    </citation>
    <scope>NUCLEOTIDE SEQUENCE</scope>
    <source>
        <strain evidence="6">AVDCRST_MAG55</strain>
    </source>
</reference>
<dbReference type="EMBL" id="CADCUZ010000034">
    <property type="protein sequence ID" value="CAA9403727.1"/>
    <property type="molecule type" value="Genomic_DNA"/>
</dbReference>
<proteinExistence type="predicted"/>
<dbReference type="AlphaFoldDB" id="A0A6J4P8D3"/>
<dbReference type="GO" id="GO:0018822">
    <property type="term" value="F:nitrile hydratase activity"/>
    <property type="evidence" value="ECO:0007669"/>
    <property type="project" value="UniProtKB-EC"/>
</dbReference>
<feature type="domain" description="Nitrile hydratase beta subunit" evidence="4">
    <location>
        <begin position="68"/>
        <end position="159"/>
    </location>
</feature>
<dbReference type="Pfam" id="PF21006">
    <property type="entry name" value="NHase_beta_N"/>
    <property type="match status" value="1"/>
</dbReference>
<dbReference type="InterPro" id="IPR042262">
    <property type="entry name" value="CN_hydtase_beta_C"/>
</dbReference>
<dbReference type="InterPro" id="IPR008990">
    <property type="entry name" value="Elect_transpt_acc-like_dom_sf"/>
</dbReference>
<dbReference type="Gene3D" id="1.10.472.20">
    <property type="entry name" value="Nitrile hydratase, beta subunit"/>
    <property type="match status" value="1"/>
</dbReference>
<evidence type="ECO:0000313" key="6">
    <source>
        <dbReference type="EMBL" id="CAA9403727.1"/>
    </source>
</evidence>
<dbReference type="Pfam" id="PF02211">
    <property type="entry name" value="NHase_beta_C"/>
    <property type="match status" value="1"/>
</dbReference>
<dbReference type="EC" id="4.2.1.84" evidence="1"/>
<protein>
    <recommendedName>
        <fullName evidence="1">nitrile hydratase</fullName>
        <ecNumber evidence="1">4.2.1.84</ecNumber>
    </recommendedName>
</protein>